<feature type="transmembrane region" description="Helical" evidence="1">
    <location>
        <begin position="80"/>
        <end position="97"/>
    </location>
</feature>
<dbReference type="RefSeq" id="WP_194121798.1">
    <property type="nucleotide sequence ID" value="NZ_JACYGY010000001.1"/>
</dbReference>
<comment type="caution">
    <text evidence="2">The sequence shown here is derived from an EMBL/GenBank/DDBJ whole genome shotgun (WGS) entry which is preliminary data.</text>
</comment>
<proteinExistence type="predicted"/>
<dbReference type="Proteomes" id="UP000634134">
    <property type="component" value="Unassembled WGS sequence"/>
</dbReference>
<sequence>MNFRKMLAVLTGFGTVALLSSVFAKIQGVLNPTSLVLFTNNSLGTTDTLQLLIKLLCVYSSCIIGGMMSTIVGGGTRENLIVGAITELLVGWLWLSVVNPSWFWIMLILGVLPCVLLGNKWLLVLKGKHWHAGK</sequence>
<keyword evidence="1" id="KW-0812">Transmembrane</keyword>
<name>A0ABR9WDX7_9BACT</name>
<feature type="transmembrane region" description="Helical" evidence="1">
    <location>
        <begin position="103"/>
        <end position="125"/>
    </location>
</feature>
<keyword evidence="3" id="KW-1185">Reference proteome</keyword>
<feature type="transmembrane region" description="Helical" evidence="1">
    <location>
        <begin position="48"/>
        <end position="68"/>
    </location>
</feature>
<keyword evidence="1" id="KW-1133">Transmembrane helix</keyword>
<organism evidence="2 3">
    <name type="scientific">Dyadobacter subterraneus</name>
    <dbReference type="NCBI Taxonomy" id="2773304"/>
    <lineage>
        <taxon>Bacteria</taxon>
        <taxon>Pseudomonadati</taxon>
        <taxon>Bacteroidota</taxon>
        <taxon>Cytophagia</taxon>
        <taxon>Cytophagales</taxon>
        <taxon>Spirosomataceae</taxon>
        <taxon>Dyadobacter</taxon>
    </lineage>
</organism>
<gene>
    <name evidence="2" type="ORF">IEE83_17480</name>
</gene>
<evidence type="ECO:0000256" key="1">
    <source>
        <dbReference type="SAM" id="Phobius"/>
    </source>
</evidence>
<accession>A0ABR9WDX7</accession>
<evidence type="ECO:0000313" key="2">
    <source>
        <dbReference type="EMBL" id="MBE9463680.1"/>
    </source>
</evidence>
<protein>
    <recommendedName>
        <fullName evidence="4">DUF4345 domain-containing protein</fullName>
    </recommendedName>
</protein>
<evidence type="ECO:0000313" key="3">
    <source>
        <dbReference type="Proteomes" id="UP000634134"/>
    </source>
</evidence>
<keyword evidence="1" id="KW-0472">Membrane</keyword>
<reference evidence="3" key="1">
    <citation type="submission" date="2023-07" db="EMBL/GenBank/DDBJ databases">
        <title>Dyadobacter sp. nov 'subterranea' isolated from contaminted grondwater.</title>
        <authorList>
            <person name="Szabo I."/>
            <person name="Al-Omari J."/>
            <person name="Szerdahelyi S.G."/>
            <person name="Rado J."/>
        </authorList>
    </citation>
    <scope>NUCLEOTIDE SEQUENCE [LARGE SCALE GENOMIC DNA]</scope>
    <source>
        <strain evidence="3">UP-52</strain>
    </source>
</reference>
<evidence type="ECO:0008006" key="4">
    <source>
        <dbReference type="Google" id="ProtNLM"/>
    </source>
</evidence>
<dbReference type="EMBL" id="JACYGY010000001">
    <property type="protein sequence ID" value="MBE9463680.1"/>
    <property type="molecule type" value="Genomic_DNA"/>
</dbReference>